<keyword evidence="7" id="KW-1185">Reference proteome</keyword>
<evidence type="ECO:0000256" key="3">
    <source>
        <dbReference type="ARBA" id="ARBA00022692"/>
    </source>
</evidence>
<evidence type="ECO:0000313" key="8">
    <source>
        <dbReference type="WBParaSite" id="HCON_00071680-00001"/>
    </source>
</evidence>
<dbReference type="Proteomes" id="UP000025227">
    <property type="component" value="Unplaced"/>
</dbReference>
<comment type="subcellular location">
    <subcellularLocation>
        <location evidence="1">Membrane</location>
        <topology evidence="1">Multi-pass membrane protein</topology>
    </subcellularLocation>
</comment>
<name>A0A7I4Y9Y6_HAECO</name>
<dbReference type="PANTHER" id="PTHR22945">
    <property type="entry name" value="SERPENTINE RECEPTOR, CLASS D DELTA"/>
    <property type="match status" value="1"/>
</dbReference>
<feature type="transmembrane region" description="Helical" evidence="6">
    <location>
        <begin position="236"/>
        <end position="262"/>
    </location>
</feature>
<dbReference type="AlphaFoldDB" id="A0A7I4Y9Y6"/>
<evidence type="ECO:0000256" key="2">
    <source>
        <dbReference type="ARBA" id="ARBA00009166"/>
    </source>
</evidence>
<feature type="transmembrane region" description="Helical" evidence="6">
    <location>
        <begin position="133"/>
        <end position="153"/>
    </location>
</feature>
<organism evidence="7 8">
    <name type="scientific">Haemonchus contortus</name>
    <name type="common">Barber pole worm</name>
    <dbReference type="NCBI Taxonomy" id="6289"/>
    <lineage>
        <taxon>Eukaryota</taxon>
        <taxon>Metazoa</taxon>
        <taxon>Ecdysozoa</taxon>
        <taxon>Nematoda</taxon>
        <taxon>Chromadorea</taxon>
        <taxon>Rhabditida</taxon>
        <taxon>Rhabditina</taxon>
        <taxon>Rhabditomorpha</taxon>
        <taxon>Strongyloidea</taxon>
        <taxon>Trichostrongylidae</taxon>
        <taxon>Haemonchus</taxon>
    </lineage>
</organism>
<reference evidence="8" key="1">
    <citation type="submission" date="2020-12" db="UniProtKB">
        <authorList>
            <consortium name="WormBaseParasite"/>
        </authorList>
    </citation>
    <scope>IDENTIFICATION</scope>
    <source>
        <strain evidence="8">MHco3</strain>
    </source>
</reference>
<protein>
    <submittedName>
        <fullName evidence="8">G protein-coupled receptor</fullName>
    </submittedName>
</protein>
<evidence type="ECO:0000256" key="1">
    <source>
        <dbReference type="ARBA" id="ARBA00004141"/>
    </source>
</evidence>
<keyword evidence="4 6" id="KW-1133">Transmembrane helix</keyword>
<accession>A0A7I4Y9Y6</accession>
<dbReference type="Pfam" id="PF10317">
    <property type="entry name" value="7TM_GPCR_Srd"/>
    <property type="match status" value="1"/>
</dbReference>
<comment type="similarity">
    <text evidence="2">Belongs to the nematode receptor-like protein srd family.</text>
</comment>
<feature type="transmembrane region" description="Helical" evidence="6">
    <location>
        <begin position="274"/>
        <end position="295"/>
    </location>
</feature>
<evidence type="ECO:0000256" key="4">
    <source>
        <dbReference type="ARBA" id="ARBA00022989"/>
    </source>
</evidence>
<keyword evidence="3 6" id="KW-0812">Transmembrane</keyword>
<feature type="transmembrane region" description="Helical" evidence="6">
    <location>
        <begin position="93"/>
        <end position="112"/>
    </location>
</feature>
<sequence length="332" mass="37707">LVMDQNDFNPLIVHCYYAIFVIFALSENGLLIYLIRFRSPHIVRSLKAMLINISTMQILTATMAGLLQGRLIGYESSLAILPEGPLRMFGPRAGLIGYSVISAFTFYVELLIAHTMYWRYRMLQARQMNKAELLLSFTMIGIWPVLLVVLPHIGPPQFDIIMNEVVQVHPNYNLKKYGEFGGFDSKTLNQTIWSFIGSAITIISPILILYLRRLILKTLNNSNHQYTTKTIQSSQMYLRALTMQAMVPVLCFVPSITLANLARVSGSNSPISEYLRICIATLPCVIDPLIAFYFVPPYRAWILKKFFPTEAGTKNVTTVTRNRNLRVQESTP</sequence>
<evidence type="ECO:0000313" key="7">
    <source>
        <dbReference type="Proteomes" id="UP000025227"/>
    </source>
</evidence>
<dbReference type="OMA" id="FRSPHIV"/>
<feature type="transmembrane region" description="Helical" evidence="6">
    <location>
        <begin position="16"/>
        <end position="37"/>
    </location>
</feature>
<dbReference type="PANTHER" id="PTHR22945:SF25">
    <property type="entry name" value="SERPENTINE RECEPTOR, CLASS D (DELTA)"/>
    <property type="match status" value="1"/>
</dbReference>
<feature type="transmembrane region" description="Helical" evidence="6">
    <location>
        <begin position="192"/>
        <end position="215"/>
    </location>
</feature>
<evidence type="ECO:0000256" key="5">
    <source>
        <dbReference type="ARBA" id="ARBA00023136"/>
    </source>
</evidence>
<dbReference type="OrthoDB" id="5865968at2759"/>
<dbReference type="WBParaSite" id="HCON_00071680-00001">
    <property type="protein sequence ID" value="HCON_00071680-00001"/>
    <property type="gene ID" value="HCON_00071680"/>
</dbReference>
<dbReference type="InterPro" id="IPR019421">
    <property type="entry name" value="7TM_GPCR_serpentine_rcpt_Srd"/>
</dbReference>
<evidence type="ECO:0000256" key="6">
    <source>
        <dbReference type="SAM" id="Phobius"/>
    </source>
</evidence>
<proteinExistence type="inferred from homology"/>
<feature type="transmembrane region" description="Helical" evidence="6">
    <location>
        <begin position="49"/>
        <end position="73"/>
    </location>
</feature>
<dbReference type="InterPro" id="IPR050920">
    <property type="entry name" value="Nematode_rcpt-like_delta"/>
</dbReference>
<dbReference type="SUPFAM" id="SSF81321">
    <property type="entry name" value="Family A G protein-coupled receptor-like"/>
    <property type="match status" value="1"/>
</dbReference>
<keyword evidence="5 6" id="KW-0472">Membrane</keyword>
<dbReference type="GO" id="GO:0016020">
    <property type="term" value="C:membrane"/>
    <property type="evidence" value="ECO:0007669"/>
    <property type="project" value="UniProtKB-SubCell"/>
</dbReference>